<dbReference type="InterPro" id="IPR037359">
    <property type="entry name" value="NST/OST"/>
</dbReference>
<accession>B5YMN2</accession>
<dbReference type="EMBL" id="CP001160">
    <property type="protein sequence ID" value="ACI64837.1"/>
    <property type="molecule type" value="Genomic_DNA"/>
</dbReference>
<keyword evidence="1" id="KW-0808">Transferase</keyword>
<feature type="region of interest" description="Disordered" evidence="5">
    <location>
        <begin position="14"/>
        <end position="61"/>
    </location>
</feature>
<evidence type="ECO:0000256" key="3">
    <source>
        <dbReference type="PIRSR" id="PIRSR637359-1"/>
    </source>
</evidence>
<evidence type="ECO:0000256" key="1">
    <source>
        <dbReference type="ARBA" id="ARBA00022679"/>
    </source>
</evidence>
<feature type="binding site" evidence="4">
    <location>
        <position position="183"/>
    </location>
    <ligand>
        <name>3'-phosphoadenylyl sulfate</name>
        <dbReference type="ChEBI" id="CHEBI:58339"/>
    </ligand>
</feature>
<feature type="binding site" evidence="4">
    <location>
        <position position="175"/>
    </location>
    <ligand>
        <name>3'-phosphoadenylyl sulfate</name>
        <dbReference type="ChEBI" id="CHEBI:58339"/>
    </ligand>
</feature>
<name>B5YMN2_THAPS</name>
<evidence type="ECO:0000256" key="2">
    <source>
        <dbReference type="ARBA" id="ARBA00023180"/>
    </source>
</evidence>
<dbReference type="KEGG" id="tps:THAPS_6848"/>
<dbReference type="Pfam" id="PF00685">
    <property type="entry name" value="Sulfotransfer_1"/>
    <property type="match status" value="1"/>
</dbReference>
<dbReference type="InParanoid" id="B5YMN2"/>
<feature type="compositionally biased region" description="Polar residues" evidence="5">
    <location>
        <begin position="219"/>
        <end position="238"/>
    </location>
</feature>
<feature type="domain" description="Sulfotransferase" evidence="6">
    <location>
        <begin position="77"/>
        <end position="316"/>
    </location>
</feature>
<keyword evidence="2" id="KW-0325">Glycoprotein</keyword>
<dbReference type="PaxDb" id="35128-Thaps6848"/>
<organism evidence="7 8">
    <name type="scientific">Thalassiosira pseudonana</name>
    <name type="common">Marine diatom</name>
    <name type="synonym">Cyclotella nana</name>
    <dbReference type="NCBI Taxonomy" id="35128"/>
    <lineage>
        <taxon>Eukaryota</taxon>
        <taxon>Sar</taxon>
        <taxon>Stramenopiles</taxon>
        <taxon>Ochrophyta</taxon>
        <taxon>Bacillariophyta</taxon>
        <taxon>Coscinodiscophyceae</taxon>
        <taxon>Thalassiosirophycidae</taxon>
        <taxon>Thalassiosirales</taxon>
        <taxon>Thalassiosiraceae</taxon>
        <taxon>Thalassiosira</taxon>
    </lineage>
</organism>
<feature type="active site" description="For sulfotransferase activity" evidence="3">
    <location>
        <position position="84"/>
    </location>
</feature>
<dbReference type="Proteomes" id="UP000001449">
    <property type="component" value="Chromosome 7"/>
</dbReference>
<dbReference type="PANTHER" id="PTHR10605">
    <property type="entry name" value="HEPARAN SULFATE SULFOTRANSFERASE"/>
    <property type="match status" value="1"/>
</dbReference>
<dbReference type="GeneID" id="7449004"/>
<feature type="region of interest" description="Disordered" evidence="5">
    <location>
        <begin position="319"/>
        <end position="342"/>
    </location>
</feature>
<evidence type="ECO:0000256" key="5">
    <source>
        <dbReference type="SAM" id="MobiDB-lite"/>
    </source>
</evidence>
<dbReference type="SUPFAM" id="SSF52540">
    <property type="entry name" value="P-loop containing nucleoside triphosphate hydrolases"/>
    <property type="match status" value="1"/>
</dbReference>
<dbReference type="eggNOG" id="ENOG502TAAZ">
    <property type="taxonomic scope" value="Eukaryota"/>
</dbReference>
<evidence type="ECO:0000313" key="8">
    <source>
        <dbReference type="Proteomes" id="UP000001449"/>
    </source>
</evidence>
<reference evidence="7 8" key="2">
    <citation type="journal article" date="2008" name="Nature">
        <title>The Phaeodactylum genome reveals the evolutionary history of diatom genomes.</title>
        <authorList>
            <person name="Bowler C."/>
            <person name="Allen A.E."/>
            <person name="Badger J.H."/>
            <person name="Grimwood J."/>
            <person name="Jabbari K."/>
            <person name="Kuo A."/>
            <person name="Maheswari U."/>
            <person name="Martens C."/>
            <person name="Maumus F."/>
            <person name="Otillar R.P."/>
            <person name="Rayko E."/>
            <person name="Salamov A."/>
            <person name="Vandepoele K."/>
            <person name="Beszteri B."/>
            <person name="Gruber A."/>
            <person name="Heijde M."/>
            <person name="Katinka M."/>
            <person name="Mock T."/>
            <person name="Valentin K."/>
            <person name="Verret F."/>
            <person name="Berges J.A."/>
            <person name="Brownlee C."/>
            <person name="Cadoret J.P."/>
            <person name="Chiovitti A."/>
            <person name="Choi C.J."/>
            <person name="Coesel S."/>
            <person name="De Martino A."/>
            <person name="Detter J.C."/>
            <person name="Durkin C."/>
            <person name="Falciatore A."/>
            <person name="Fournet J."/>
            <person name="Haruta M."/>
            <person name="Huysman M.J."/>
            <person name="Jenkins B.D."/>
            <person name="Jiroutova K."/>
            <person name="Jorgensen R.E."/>
            <person name="Joubert Y."/>
            <person name="Kaplan A."/>
            <person name="Kroger N."/>
            <person name="Kroth P.G."/>
            <person name="La Roche J."/>
            <person name="Lindquist E."/>
            <person name="Lommer M."/>
            <person name="Martin-Jezequel V."/>
            <person name="Lopez P.J."/>
            <person name="Lucas S."/>
            <person name="Mangogna M."/>
            <person name="McGinnis K."/>
            <person name="Medlin L.K."/>
            <person name="Montsant A."/>
            <person name="Oudot-Le Secq M.P."/>
            <person name="Napoli C."/>
            <person name="Obornik M."/>
            <person name="Parker M.S."/>
            <person name="Petit J.L."/>
            <person name="Porcel B.M."/>
            <person name="Poulsen N."/>
            <person name="Robison M."/>
            <person name="Rychlewski L."/>
            <person name="Rynearson T.A."/>
            <person name="Schmutz J."/>
            <person name="Shapiro H."/>
            <person name="Siaut M."/>
            <person name="Stanley M."/>
            <person name="Sussman M.R."/>
            <person name="Taylor A.R."/>
            <person name="Vardi A."/>
            <person name="von Dassow P."/>
            <person name="Vyverman W."/>
            <person name="Willis A."/>
            <person name="Wyrwicz L.S."/>
            <person name="Rokhsar D.S."/>
            <person name="Weissenbach J."/>
            <person name="Armbrust E.V."/>
            <person name="Green B.R."/>
            <person name="Van de Peer Y."/>
            <person name="Grigoriev I.V."/>
        </authorList>
    </citation>
    <scope>NUCLEOTIDE SEQUENCE [LARGE SCALE GENOMIC DNA]</scope>
    <source>
        <strain evidence="7 8">CCMP1335</strain>
    </source>
</reference>
<reference evidence="7 8" key="1">
    <citation type="journal article" date="2004" name="Science">
        <title>The genome of the diatom Thalassiosira pseudonana: ecology, evolution, and metabolism.</title>
        <authorList>
            <person name="Armbrust E.V."/>
            <person name="Berges J.A."/>
            <person name="Bowler C."/>
            <person name="Green B.R."/>
            <person name="Martinez D."/>
            <person name="Putnam N.H."/>
            <person name="Zhou S."/>
            <person name="Allen A.E."/>
            <person name="Apt K.E."/>
            <person name="Bechner M."/>
            <person name="Brzezinski M.A."/>
            <person name="Chaal B.K."/>
            <person name="Chiovitti A."/>
            <person name="Davis A.K."/>
            <person name="Demarest M.S."/>
            <person name="Detter J.C."/>
            <person name="Glavina T."/>
            <person name="Goodstein D."/>
            <person name="Hadi M.Z."/>
            <person name="Hellsten U."/>
            <person name="Hildebrand M."/>
            <person name="Jenkins B.D."/>
            <person name="Jurka J."/>
            <person name="Kapitonov V.V."/>
            <person name="Kroger N."/>
            <person name="Lau W.W."/>
            <person name="Lane T.W."/>
            <person name="Larimer F.W."/>
            <person name="Lippmeier J.C."/>
            <person name="Lucas S."/>
            <person name="Medina M."/>
            <person name="Montsant A."/>
            <person name="Obornik M."/>
            <person name="Parker M.S."/>
            <person name="Palenik B."/>
            <person name="Pazour G.J."/>
            <person name="Richardson P.M."/>
            <person name="Rynearson T.A."/>
            <person name="Saito M.A."/>
            <person name="Schwartz D.C."/>
            <person name="Thamatrakoln K."/>
            <person name="Valentin K."/>
            <person name="Vardi A."/>
            <person name="Wilkerson F.P."/>
            <person name="Rokhsar D.S."/>
        </authorList>
    </citation>
    <scope>NUCLEOTIDE SEQUENCE [LARGE SCALE GENOMIC DNA]</scope>
    <source>
        <strain evidence="7 8">CCMP1335</strain>
    </source>
</reference>
<sequence>MSDFASLLNSFKQNAASASRATKTSRDGSSAATAAHDEQLSSKKRPRPSSGTSQAPNFPAFHSSLSQKKKGSFELSFLVIGGQKCGTTWLHTMLQKCKQLSLPNQKEVHFWDWHYKKGFDWYTRQFGYPDYNTTNANIKQPLYGEITPDYVVLGSSTIAEIHRCFPDLKVVFVARDLVDRAWSAMIMELRDQNMGLNAGEFADGVIGGKDSKRAKTATVSTAQQRRMRQLSSPSSQPDSYYLDRLRNTTHNSRSDYATSLNHWYEHFPTDSILLIDYNEIKANPRGILEKIAMHIGVDEVIAKQYVNDLDDEEVRQRVNAAAKRDSKDGDSSSSLSQRPRLKKQLESHLRPYAMEFNTLLKNKGYSWTLNDYSQEK</sequence>
<dbReference type="InterPro" id="IPR027417">
    <property type="entry name" value="P-loop_NTPase"/>
</dbReference>
<dbReference type="OMA" id="WSAMIME"/>
<dbReference type="RefSeq" id="XP_002296120.1">
    <property type="nucleotide sequence ID" value="XM_002296084.1"/>
</dbReference>
<dbReference type="PANTHER" id="PTHR10605:SF56">
    <property type="entry name" value="BIFUNCTIONAL HEPARAN SULFATE N-DEACETYLASE_N-SULFOTRANSFERASE"/>
    <property type="match status" value="1"/>
</dbReference>
<evidence type="ECO:0000259" key="6">
    <source>
        <dbReference type="Pfam" id="PF00685"/>
    </source>
</evidence>
<dbReference type="GO" id="GO:0008146">
    <property type="term" value="F:sulfotransferase activity"/>
    <property type="evidence" value="ECO:0007669"/>
    <property type="project" value="InterPro"/>
</dbReference>
<proteinExistence type="predicted"/>
<protein>
    <recommendedName>
        <fullName evidence="6">Sulfotransferase domain-containing protein</fullName>
    </recommendedName>
</protein>
<evidence type="ECO:0000256" key="4">
    <source>
        <dbReference type="PIRSR" id="PIRSR637359-2"/>
    </source>
</evidence>
<gene>
    <name evidence="7" type="ORF">THAPS_6848</name>
</gene>
<evidence type="ECO:0000313" key="7">
    <source>
        <dbReference type="EMBL" id="ACI64837.1"/>
    </source>
</evidence>
<dbReference type="AlphaFoldDB" id="B5YMN2"/>
<feature type="region of interest" description="Disordered" evidence="5">
    <location>
        <begin position="219"/>
        <end position="239"/>
    </location>
</feature>
<keyword evidence="8" id="KW-1185">Reference proteome</keyword>
<dbReference type="HOGENOM" id="CLU_736715_0_0_1"/>
<dbReference type="Gene3D" id="3.40.50.300">
    <property type="entry name" value="P-loop containing nucleotide triphosphate hydrolases"/>
    <property type="match status" value="1"/>
</dbReference>
<dbReference type="InterPro" id="IPR000863">
    <property type="entry name" value="Sulfotransferase_dom"/>
</dbReference>